<dbReference type="Proteomes" id="UP000636479">
    <property type="component" value="Unassembled WGS sequence"/>
</dbReference>
<sequence length="628" mass="68595">MTQALALAALPPELWAHVLSYLPLDDDDEAWEPTAGGAGGRVEIEGDEDGDADPPLKAEEGVGEAMALLSYALVNRAFRELTARIALIRSGYGRLLQLERDFPLKDTDTELVLSPGALSSLAHHLPASFAATGNTLTRLACTVGPRGEAIRQTRAIGEAALLLPVLERLDLAFEVDPFLAPAGSGEGSQSIRRTILDSVCTTLARLAGRSAGGTAPVFIVFAGEIFSCRAGDIRLWRLDRFRYHESPGWRPSLARRRKRALNDEYPTDYCNARYHTGSRGSLPTLRQLDSLSLQLIPASHHSFVSSGKSGSDAFSILTFNASDMTYLRLGRYHSGAHPSIFPRLRRLLPCLVLPELRALCIYDEFIPPAALRAFLVAQIKLELLDYHAPIKALLSPRPAERRPDPARPLLSAPLAHPTLNSVRLCTTHFRTSAGHILPQLVAGPRLTFVELLFSATTLGARAGTMIADLQALAGRDPALPRVTLNLVDSAPSGWDLSGRLGALRRRLQLPRRPAAPRCWAETPGALAVAPALQCVHTVWVAPLSYAAATRILPFLARLPALAHVSVGFTVKHLDPWEHRQDGRPWAVLPGRRRKKTRAAVERAVERYVYEVVRKGLPNVPSVVHVVWD</sequence>
<evidence type="ECO:0000313" key="3">
    <source>
        <dbReference type="EMBL" id="KAF7304149.1"/>
    </source>
</evidence>
<reference evidence="3" key="1">
    <citation type="submission" date="2020-05" db="EMBL/GenBank/DDBJ databases">
        <title>Mycena genomes resolve the evolution of fungal bioluminescence.</title>
        <authorList>
            <person name="Tsai I.J."/>
        </authorList>
    </citation>
    <scope>NUCLEOTIDE SEQUENCE</scope>
    <source>
        <strain evidence="3">171206Taipei</strain>
    </source>
</reference>
<dbReference type="EMBL" id="JACAZF010000005">
    <property type="protein sequence ID" value="KAF7304149.1"/>
    <property type="molecule type" value="Genomic_DNA"/>
</dbReference>
<comment type="caution">
    <text evidence="3">The sequence shown here is derived from an EMBL/GenBank/DDBJ whole genome shotgun (WGS) entry which is preliminary data.</text>
</comment>
<evidence type="ECO:0000256" key="2">
    <source>
        <dbReference type="SAM" id="SignalP"/>
    </source>
</evidence>
<dbReference type="OrthoDB" id="3060100at2759"/>
<protein>
    <recommendedName>
        <fullName evidence="5">F-box domain-containing protein</fullName>
    </recommendedName>
</protein>
<feature type="region of interest" description="Disordered" evidence="1">
    <location>
        <begin position="30"/>
        <end position="52"/>
    </location>
</feature>
<keyword evidence="2" id="KW-0732">Signal</keyword>
<feature type="signal peptide" evidence="2">
    <location>
        <begin position="1"/>
        <end position="16"/>
    </location>
</feature>
<dbReference type="GeneID" id="59345716"/>
<gene>
    <name evidence="3" type="ORF">MIND_00646600</name>
</gene>
<proteinExistence type="predicted"/>
<evidence type="ECO:0000313" key="4">
    <source>
        <dbReference type="Proteomes" id="UP000636479"/>
    </source>
</evidence>
<evidence type="ECO:0008006" key="5">
    <source>
        <dbReference type="Google" id="ProtNLM"/>
    </source>
</evidence>
<dbReference type="AlphaFoldDB" id="A0A8H6W9H8"/>
<feature type="chain" id="PRO_5034841419" description="F-box domain-containing protein" evidence="2">
    <location>
        <begin position="17"/>
        <end position="628"/>
    </location>
</feature>
<accession>A0A8H6W9H8</accession>
<organism evidence="3 4">
    <name type="scientific">Mycena indigotica</name>
    <dbReference type="NCBI Taxonomy" id="2126181"/>
    <lineage>
        <taxon>Eukaryota</taxon>
        <taxon>Fungi</taxon>
        <taxon>Dikarya</taxon>
        <taxon>Basidiomycota</taxon>
        <taxon>Agaricomycotina</taxon>
        <taxon>Agaricomycetes</taxon>
        <taxon>Agaricomycetidae</taxon>
        <taxon>Agaricales</taxon>
        <taxon>Marasmiineae</taxon>
        <taxon>Mycenaceae</taxon>
        <taxon>Mycena</taxon>
    </lineage>
</organism>
<evidence type="ECO:0000256" key="1">
    <source>
        <dbReference type="SAM" id="MobiDB-lite"/>
    </source>
</evidence>
<name>A0A8H6W9H8_9AGAR</name>
<dbReference type="RefSeq" id="XP_037221121.1">
    <property type="nucleotide sequence ID" value="XM_037363200.1"/>
</dbReference>
<keyword evidence="4" id="KW-1185">Reference proteome</keyword>